<dbReference type="InterPro" id="IPR023214">
    <property type="entry name" value="HAD_sf"/>
</dbReference>
<dbReference type="InterPro" id="IPR006439">
    <property type="entry name" value="HAD-SF_hydro_IA"/>
</dbReference>
<dbReference type="InterPro" id="IPR036412">
    <property type="entry name" value="HAD-like_sf"/>
</dbReference>
<dbReference type="SUPFAM" id="SSF56784">
    <property type="entry name" value="HAD-like"/>
    <property type="match status" value="1"/>
</dbReference>
<evidence type="ECO:0000313" key="1">
    <source>
        <dbReference type="EMBL" id="OIQ74256.1"/>
    </source>
</evidence>
<dbReference type="InterPro" id="IPR044924">
    <property type="entry name" value="HAD-SF_hydro_IA_REG-2-like_cap"/>
</dbReference>
<dbReference type="EC" id="3.1.3.18" evidence="1"/>
<name>A0A1J5PTU2_9ZZZZ</name>
<organism evidence="1">
    <name type="scientific">mine drainage metagenome</name>
    <dbReference type="NCBI Taxonomy" id="410659"/>
    <lineage>
        <taxon>unclassified sequences</taxon>
        <taxon>metagenomes</taxon>
        <taxon>ecological metagenomes</taxon>
    </lineage>
</organism>
<protein>
    <submittedName>
        <fullName evidence="1">Phosphoglycolate phosphatase</fullName>
        <ecNumber evidence="1">3.1.3.18</ecNumber>
    </submittedName>
</protein>
<dbReference type="Gene3D" id="1.10.150.720">
    <property type="entry name" value="Haloacid dehalogenase-like hydrolase"/>
    <property type="match status" value="1"/>
</dbReference>
<accession>A0A1J5PTU2</accession>
<dbReference type="PANTHER" id="PTHR46649">
    <property type="match status" value="1"/>
</dbReference>
<dbReference type="NCBIfam" id="TIGR01549">
    <property type="entry name" value="HAD-SF-IA-v1"/>
    <property type="match status" value="1"/>
</dbReference>
<reference evidence="1" key="1">
    <citation type="submission" date="2016-10" db="EMBL/GenBank/DDBJ databases">
        <title>Sequence of Gallionella enrichment culture.</title>
        <authorList>
            <person name="Poehlein A."/>
            <person name="Muehling M."/>
            <person name="Daniel R."/>
        </authorList>
    </citation>
    <scope>NUCLEOTIDE SEQUENCE</scope>
</reference>
<gene>
    <name evidence="1" type="primary">gph_33</name>
    <name evidence="1" type="ORF">GALL_440950</name>
</gene>
<dbReference type="EMBL" id="MLJW01002572">
    <property type="protein sequence ID" value="OIQ74256.1"/>
    <property type="molecule type" value="Genomic_DNA"/>
</dbReference>
<dbReference type="Pfam" id="PF00702">
    <property type="entry name" value="Hydrolase"/>
    <property type="match status" value="1"/>
</dbReference>
<dbReference type="AlphaFoldDB" id="A0A1J5PTU2"/>
<dbReference type="Gene3D" id="3.40.50.1000">
    <property type="entry name" value="HAD superfamily/HAD-like"/>
    <property type="match status" value="1"/>
</dbReference>
<comment type="caution">
    <text evidence="1">The sequence shown here is derived from an EMBL/GenBank/DDBJ whole genome shotgun (WGS) entry which is preliminary data.</text>
</comment>
<proteinExistence type="predicted"/>
<keyword evidence="1" id="KW-0378">Hydrolase</keyword>
<sequence>MIEVLDEFEPGHGITSEAIRPHLRAGFPWHQPDRPHPELSDPKVWWTKVGSILATGLQSEGMSYERSEEITRLFRLRYMDGSVAWKLSPDVGSVLSQLTDDGWRNVILSNHVPELAAIVEGVGLGGLVDQVISSANVGYEKPHPAIFALARELSGDPQEIWMVGDNPQADIDGARAVGIPAILEQHPDRPVTPGALSLMQAVEVVRKSC</sequence>
<dbReference type="PANTHER" id="PTHR46649:SF4">
    <property type="entry name" value="HALOACID DEHALOGENASE-LIKE HYDROLASE (HAD) SUPERFAMILY PROTEIN"/>
    <property type="match status" value="1"/>
</dbReference>
<dbReference type="GO" id="GO:0008967">
    <property type="term" value="F:phosphoglycolate phosphatase activity"/>
    <property type="evidence" value="ECO:0007669"/>
    <property type="project" value="UniProtKB-EC"/>
</dbReference>